<keyword evidence="5" id="KW-0663">Pyridoxal phosphate</keyword>
<dbReference type="PANTHER" id="PTHR46383:SF1">
    <property type="entry name" value="ASPARTATE AMINOTRANSFERASE"/>
    <property type="match status" value="1"/>
</dbReference>
<reference evidence="8 9" key="1">
    <citation type="journal article" date="2018" name="Int. J. Syst. Evol. Microbiol.">
        <title>Epidermidibacterium keratini gen. nov., sp. nov., a member of the family Sporichthyaceae, isolated from keratin epidermis.</title>
        <authorList>
            <person name="Lee D.G."/>
            <person name="Trujillo M.E."/>
            <person name="Kang S."/>
            <person name="Nam J.J."/>
            <person name="Kim Y.J."/>
        </authorList>
    </citation>
    <scope>NUCLEOTIDE SEQUENCE [LARGE SCALE GENOMIC DNA]</scope>
    <source>
        <strain evidence="8 9">EPI-7</strain>
    </source>
</reference>
<dbReference type="OrthoDB" id="2192472at2"/>
<dbReference type="SUPFAM" id="SSF53383">
    <property type="entry name" value="PLP-dependent transferases"/>
    <property type="match status" value="1"/>
</dbReference>
<dbReference type="Proteomes" id="UP000463857">
    <property type="component" value="Chromosome"/>
</dbReference>
<evidence type="ECO:0000256" key="4">
    <source>
        <dbReference type="ARBA" id="ARBA00022679"/>
    </source>
</evidence>
<keyword evidence="9" id="KW-1185">Reference proteome</keyword>
<dbReference type="PROSITE" id="PS00105">
    <property type="entry name" value="AA_TRANSFER_CLASS_1"/>
    <property type="match status" value="1"/>
</dbReference>
<evidence type="ECO:0000256" key="6">
    <source>
        <dbReference type="RuleBase" id="RU000481"/>
    </source>
</evidence>
<dbReference type="EC" id="2.6.1.-" evidence="6"/>
<organism evidence="8 9">
    <name type="scientific">Epidermidibacterium keratini</name>
    <dbReference type="NCBI Taxonomy" id="1891644"/>
    <lineage>
        <taxon>Bacteria</taxon>
        <taxon>Bacillati</taxon>
        <taxon>Actinomycetota</taxon>
        <taxon>Actinomycetes</taxon>
        <taxon>Sporichthyales</taxon>
        <taxon>Sporichthyaceae</taxon>
        <taxon>Epidermidibacterium</taxon>
    </lineage>
</organism>
<dbReference type="InterPro" id="IPR004838">
    <property type="entry name" value="NHTrfase_class1_PyrdxlP-BS"/>
</dbReference>
<sequence>MSSPASLSPTLAINEEIARRRASGLPVIALGFGEASVPVLPELVDRLREHAWRAAYGPVAGVDELRESIAGYLKRRDIAADPQTVVAAPGSKPILFAIIRALAGPIGLPRPSWVSYAAHVELAGFDAPRVPALAGEGGLPDPDELDTLAAARRAEGRPLVGVLITLVDNPTGTCASPEAVRRLCDVAERHGLAIVSDEIYRDVVHPGQPPVVSPAAIAPDISYVTGGLSKSLAVGGWRLGFARFPSTADGQRVQREATRAASEIWSAAAMPVQYAAAWALEDPPQVQARIADANRLHGVVANEVTRRFVDAGAEVTAPTGAFYLYPRFESGTGGAQTSEQLAGVLLDEHGVATLPGTAFGDLPERLTLRIATPMLYGQDLDQRQAALDADDPLSLPWIAADLDAISIALAAVTAGNR</sequence>
<keyword evidence="3 6" id="KW-0032">Aminotransferase</keyword>
<dbReference type="CDD" id="cd00609">
    <property type="entry name" value="AAT_like"/>
    <property type="match status" value="1"/>
</dbReference>
<dbReference type="InParanoid" id="A0A7L4YN89"/>
<dbReference type="InterPro" id="IPR004839">
    <property type="entry name" value="Aminotransferase_I/II_large"/>
</dbReference>
<name>A0A7L4YN89_9ACTN</name>
<comment type="similarity">
    <text evidence="2 6">Belongs to the class-I pyridoxal-phosphate-dependent aminotransferase family.</text>
</comment>
<gene>
    <name evidence="8" type="ORF">EK0264_10180</name>
</gene>
<protein>
    <recommendedName>
        <fullName evidence="6">Aminotransferase</fullName>
        <ecNumber evidence="6">2.6.1.-</ecNumber>
    </recommendedName>
</protein>
<accession>A0A7L4YN89</accession>
<keyword evidence="4 6" id="KW-0808">Transferase</keyword>
<feature type="domain" description="Aminotransferase class I/classII large" evidence="7">
    <location>
        <begin position="27"/>
        <end position="370"/>
    </location>
</feature>
<dbReference type="EMBL" id="CP047156">
    <property type="protein sequence ID" value="QHC00620.1"/>
    <property type="molecule type" value="Genomic_DNA"/>
</dbReference>
<evidence type="ECO:0000313" key="8">
    <source>
        <dbReference type="EMBL" id="QHC00620.1"/>
    </source>
</evidence>
<evidence type="ECO:0000313" key="9">
    <source>
        <dbReference type="Proteomes" id="UP000463857"/>
    </source>
</evidence>
<dbReference type="GO" id="GO:0006520">
    <property type="term" value="P:amino acid metabolic process"/>
    <property type="evidence" value="ECO:0007669"/>
    <property type="project" value="InterPro"/>
</dbReference>
<dbReference type="InterPro" id="IPR050596">
    <property type="entry name" value="AspAT/PAT-like"/>
</dbReference>
<proteinExistence type="inferred from homology"/>
<dbReference type="Gene3D" id="3.40.640.10">
    <property type="entry name" value="Type I PLP-dependent aspartate aminotransferase-like (Major domain)"/>
    <property type="match status" value="1"/>
</dbReference>
<dbReference type="KEGG" id="eke:EK0264_10180"/>
<evidence type="ECO:0000259" key="7">
    <source>
        <dbReference type="Pfam" id="PF00155"/>
    </source>
</evidence>
<evidence type="ECO:0000256" key="3">
    <source>
        <dbReference type="ARBA" id="ARBA00022576"/>
    </source>
</evidence>
<dbReference type="GO" id="GO:0030170">
    <property type="term" value="F:pyridoxal phosphate binding"/>
    <property type="evidence" value="ECO:0007669"/>
    <property type="project" value="InterPro"/>
</dbReference>
<dbReference type="InterPro" id="IPR015421">
    <property type="entry name" value="PyrdxlP-dep_Trfase_major"/>
</dbReference>
<comment type="cofactor">
    <cofactor evidence="1 6">
        <name>pyridoxal 5'-phosphate</name>
        <dbReference type="ChEBI" id="CHEBI:597326"/>
    </cofactor>
</comment>
<dbReference type="PANTHER" id="PTHR46383">
    <property type="entry name" value="ASPARTATE AMINOTRANSFERASE"/>
    <property type="match status" value="1"/>
</dbReference>
<dbReference type="GO" id="GO:0008483">
    <property type="term" value="F:transaminase activity"/>
    <property type="evidence" value="ECO:0007669"/>
    <property type="project" value="UniProtKB-KW"/>
</dbReference>
<evidence type="ECO:0000256" key="2">
    <source>
        <dbReference type="ARBA" id="ARBA00007441"/>
    </source>
</evidence>
<dbReference type="InterPro" id="IPR015424">
    <property type="entry name" value="PyrdxlP-dep_Trfase"/>
</dbReference>
<dbReference type="Pfam" id="PF00155">
    <property type="entry name" value="Aminotran_1_2"/>
    <property type="match status" value="1"/>
</dbReference>
<dbReference type="AlphaFoldDB" id="A0A7L4YN89"/>
<evidence type="ECO:0000256" key="1">
    <source>
        <dbReference type="ARBA" id="ARBA00001933"/>
    </source>
</evidence>
<evidence type="ECO:0000256" key="5">
    <source>
        <dbReference type="ARBA" id="ARBA00022898"/>
    </source>
</evidence>
<dbReference type="RefSeq" id="WP_159545286.1">
    <property type="nucleotide sequence ID" value="NZ_CP047156.1"/>
</dbReference>